<accession>A0ABY7ACT1</accession>
<sequence length="351" mass="41035">MNRPECLHIPLLYEGERAEISWEEMEQDKSYTVERAFNETFLQALSGYTWDNYDSSDEPWSSHEQAALNWNQIETRTGKGQQWERLEYEQLSWSQLEQQACTWKQLESRDISFEIFKGPGLERPGIEQGWTWLELDKLHNSWSSLEKSEHSWEKLEKITLPGISWDSIDSRWLTFNEWEEKDLTFDELDARNQVKEHRGMTDFIPIGASNAMYRIKAFDSNGYESEYLETAQISVIPVFYRNSTMKYPVKLGKRYTVLMKAQEVSGLDKIRMNLRYDPYLLELVSFSAGDIKSIKEPGNYPEENIKIYSSIPGNLRFQSTRQLNKNECFSGPIAIVQFIAKGTGNTLISLY</sequence>
<protein>
    <submittedName>
        <fullName evidence="1">Cohesin domain-containing protein</fullName>
    </submittedName>
</protein>
<gene>
    <name evidence="1" type="ORF">OW255_17510</name>
</gene>
<organism evidence="1 2">
    <name type="scientific">Lacrimispora xylanolytica</name>
    <dbReference type="NCBI Taxonomy" id="29375"/>
    <lineage>
        <taxon>Bacteria</taxon>
        <taxon>Bacillati</taxon>
        <taxon>Bacillota</taxon>
        <taxon>Clostridia</taxon>
        <taxon>Lachnospirales</taxon>
        <taxon>Lachnospiraceae</taxon>
        <taxon>Lacrimispora</taxon>
    </lineage>
</organism>
<dbReference type="Gene3D" id="2.60.40.680">
    <property type="match status" value="1"/>
</dbReference>
<dbReference type="EMBL" id="CP113524">
    <property type="protein sequence ID" value="WAJ23337.1"/>
    <property type="molecule type" value="Genomic_DNA"/>
</dbReference>
<reference evidence="1" key="1">
    <citation type="submission" date="2022-11" db="EMBL/GenBank/DDBJ databases">
        <title>Lacrimispora xylanolytica sy1, complete genome.</title>
        <authorList>
            <person name="Choi S."/>
        </authorList>
    </citation>
    <scope>NUCLEOTIDE SEQUENCE</scope>
    <source>
        <strain evidence="1">Sy1</strain>
    </source>
</reference>
<evidence type="ECO:0000313" key="2">
    <source>
        <dbReference type="Proteomes" id="UP001163115"/>
    </source>
</evidence>
<dbReference type="CDD" id="cd08547">
    <property type="entry name" value="Type_II_cohesin"/>
    <property type="match status" value="1"/>
</dbReference>
<dbReference type="RefSeq" id="WP_268114801.1">
    <property type="nucleotide sequence ID" value="NZ_CP113524.1"/>
</dbReference>
<dbReference type="InterPro" id="IPR008965">
    <property type="entry name" value="CBM2/CBM3_carb-bd_dom_sf"/>
</dbReference>
<dbReference type="SUPFAM" id="SSF49384">
    <property type="entry name" value="Carbohydrate-binding domain"/>
    <property type="match status" value="1"/>
</dbReference>
<evidence type="ECO:0000313" key="1">
    <source>
        <dbReference type="EMBL" id="WAJ23337.1"/>
    </source>
</evidence>
<dbReference type="Proteomes" id="UP001163115">
    <property type="component" value="Chromosome"/>
</dbReference>
<name>A0ABY7ACT1_9FIRM</name>
<keyword evidence="2" id="KW-1185">Reference proteome</keyword>
<proteinExistence type="predicted"/>